<keyword evidence="2" id="KW-1185">Reference proteome</keyword>
<evidence type="ECO:0000313" key="1">
    <source>
        <dbReference type="EMBL" id="GGO60991.1"/>
    </source>
</evidence>
<reference evidence="1" key="2">
    <citation type="submission" date="2020-09" db="EMBL/GenBank/DDBJ databases">
        <authorList>
            <person name="Sun Q."/>
            <person name="Zhou Y."/>
        </authorList>
    </citation>
    <scope>NUCLEOTIDE SEQUENCE</scope>
    <source>
        <strain evidence="1">CGMCC 4.7368</strain>
    </source>
</reference>
<dbReference type="Proteomes" id="UP000646523">
    <property type="component" value="Unassembled WGS sequence"/>
</dbReference>
<name>A0A917YR82_9ACTN</name>
<sequence>MHACVGVIGKVPDHELNDLVKLLEADLLPIVNGMLLVLSPERYMLCFDQIRGFIRKTPACHFILTIGPYNQPPRPVFYDLYSQFAQRGDAGQILMCAQTYALDLGAFRLSRTMDFPPLVTGWLTSTELVDTIFGQAETSTLWYSSYSVNYVDPHARLDAMTDRSEVPFWFSPAGFLYLSHQAALIRAFKMKSRRIVVYSRLDLNDEQFLKLLFTFEALGIELEFVYDKDLIEFADEQDIGPINIFSRAGDNSFIVINQEPHYSGRLEVAQSIQEVQNELIGRPGVHHDIDRFMTAFQALIVRNDKQDWRRRAATARGLFEKFASYPTPVQQAILETYVERWRSL</sequence>
<dbReference type="EMBL" id="BMNH01000001">
    <property type="protein sequence ID" value="GGO60991.1"/>
    <property type="molecule type" value="Genomic_DNA"/>
</dbReference>
<reference evidence="1" key="1">
    <citation type="journal article" date="2014" name="Int. J. Syst. Evol. Microbiol.">
        <title>Complete genome sequence of Corynebacterium casei LMG S-19264T (=DSM 44701T), isolated from a smear-ripened cheese.</title>
        <authorList>
            <consortium name="US DOE Joint Genome Institute (JGI-PGF)"/>
            <person name="Walter F."/>
            <person name="Albersmeier A."/>
            <person name="Kalinowski J."/>
            <person name="Ruckert C."/>
        </authorList>
    </citation>
    <scope>NUCLEOTIDE SEQUENCE</scope>
    <source>
        <strain evidence="1">CGMCC 4.7368</strain>
    </source>
</reference>
<comment type="caution">
    <text evidence="1">The sequence shown here is derived from an EMBL/GenBank/DDBJ whole genome shotgun (WGS) entry which is preliminary data.</text>
</comment>
<dbReference type="AlphaFoldDB" id="A0A917YR82"/>
<proteinExistence type="predicted"/>
<gene>
    <name evidence="1" type="ORF">GCM10012289_02160</name>
</gene>
<organism evidence="1 2">
    <name type="scientific">Nonomuraea cavernae</name>
    <dbReference type="NCBI Taxonomy" id="2045107"/>
    <lineage>
        <taxon>Bacteria</taxon>
        <taxon>Bacillati</taxon>
        <taxon>Actinomycetota</taxon>
        <taxon>Actinomycetes</taxon>
        <taxon>Streptosporangiales</taxon>
        <taxon>Streptosporangiaceae</taxon>
        <taxon>Nonomuraea</taxon>
    </lineage>
</organism>
<evidence type="ECO:0000313" key="2">
    <source>
        <dbReference type="Proteomes" id="UP000646523"/>
    </source>
</evidence>
<protein>
    <submittedName>
        <fullName evidence="1">Uncharacterized protein</fullName>
    </submittedName>
</protein>
<accession>A0A917YR82</accession>